<evidence type="ECO:0000256" key="6">
    <source>
        <dbReference type="ARBA" id="ARBA00022729"/>
    </source>
</evidence>
<feature type="compositionally biased region" description="Basic and acidic residues" evidence="9">
    <location>
        <begin position="126"/>
        <end position="152"/>
    </location>
</feature>
<feature type="chain" id="PRO_5019488933" description="Neuroendocrine protein 7B2" evidence="10">
    <location>
        <begin position="22"/>
        <end position="209"/>
    </location>
</feature>
<evidence type="ECO:0000256" key="7">
    <source>
        <dbReference type="ARBA" id="ARBA00023157"/>
    </source>
</evidence>
<gene>
    <name evidence="11" type="ORF">EGW08_014099</name>
</gene>
<dbReference type="PANTHER" id="PTHR12738">
    <property type="entry name" value="NEUROENDOCRINE PROTEIN 7B2"/>
    <property type="match status" value="1"/>
</dbReference>
<keyword evidence="5" id="KW-0964">Secreted</keyword>
<dbReference type="GO" id="GO:0030234">
    <property type="term" value="F:enzyme regulator activity"/>
    <property type="evidence" value="ECO:0007669"/>
    <property type="project" value="TreeGrafter"/>
</dbReference>
<comment type="similarity">
    <text evidence="2">Belongs to the 7B2 family.</text>
</comment>
<comment type="subcellular location">
    <subcellularLocation>
        <location evidence="1">Secreted</location>
    </subcellularLocation>
</comment>
<protein>
    <recommendedName>
        <fullName evidence="3">Neuroendocrine protein 7B2</fullName>
    </recommendedName>
</protein>
<dbReference type="STRING" id="188477.A0A433T9A6"/>
<evidence type="ECO:0000256" key="2">
    <source>
        <dbReference type="ARBA" id="ARBA00006348"/>
    </source>
</evidence>
<dbReference type="AlphaFoldDB" id="A0A433T9A6"/>
<keyword evidence="4" id="KW-0813">Transport</keyword>
<name>A0A433T9A6_ELYCH</name>
<evidence type="ECO:0000256" key="4">
    <source>
        <dbReference type="ARBA" id="ARBA00022448"/>
    </source>
</evidence>
<evidence type="ECO:0000313" key="11">
    <source>
        <dbReference type="EMBL" id="RUS78126.1"/>
    </source>
</evidence>
<evidence type="ECO:0000256" key="9">
    <source>
        <dbReference type="SAM" id="MobiDB-lite"/>
    </source>
</evidence>
<keyword evidence="12" id="KW-1185">Reference proteome</keyword>
<reference evidence="11 12" key="1">
    <citation type="submission" date="2019-01" db="EMBL/GenBank/DDBJ databases">
        <title>A draft genome assembly of the solar-powered sea slug Elysia chlorotica.</title>
        <authorList>
            <person name="Cai H."/>
            <person name="Li Q."/>
            <person name="Fang X."/>
            <person name="Li J."/>
            <person name="Curtis N.E."/>
            <person name="Altenburger A."/>
            <person name="Shibata T."/>
            <person name="Feng M."/>
            <person name="Maeda T."/>
            <person name="Schwartz J.A."/>
            <person name="Shigenobu S."/>
            <person name="Lundholm N."/>
            <person name="Nishiyama T."/>
            <person name="Yang H."/>
            <person name="Hasebe M."/>
            <person name="Li S."/>
            <person name="Pierce S.K."/>
            <person name="Wang J."/>
        </authorList>
    </citation>
    <scope>NUCLEOTIDE SEQUENCE [LARGE SCALE GENOMIC DNA]</scope>
    <source>
        <strain evidence="11">EC2010</strain>
        <tissue evidence="11">Whole organism of an adult</tissue>
    </source>
</reference>
<dbReference type="GO" id="GO:0030141">
    <property type="term" value="C:secretory granule"/>
    <property type="evidence" value="ECO:0007669"/>
    <property type="project" value="InterPro"/>
</dbReference>
<dbReference type="EMBL" id="RQTK01000531">
    <property type="protein sequence ID" value="RUS78126.1"/>
    <property type="molecule type" value="Genomic_DNA"/>
</dbReference>
<evidence type="ECO:0000256" key="3">
    <source>
        <dbReference type="ARBA" id="ARBA00019589"/>
    </source>
</evidence>
<dbReference type="OrthoDB" id="9922675at2759"/>
<comment type="caution">
    <text evidence="11">The sequence shown here is derived from an EMBL/GenBank/DDBJ whole genome shotgun (WGS) entry which is preliminary data.</text>
</comment>
<organism evidence="11 12">
    <name type="scientific">Elysia chlorotica</name>
    <name type="common">Eastern emerald elysia</name>
    <name type="synonym">Sea slug</name>
    <dbReference type="NCBI Taxonomy" id="188477"/>
    <lineage>
        <taxon>Eukaryota</taxon>
        <taxon>Metazoa</taxon>
        <taxon>Spiralia</taxon>
        <taxon>Lophotrochozoa</taxon>
        <taxon>Mollusca</taxon>
        <taxon>Gastropoda</taxon>
        <taxon>Heterobranchia</taxon>
        <taxon>Euthyneura</taxon>
        <taxon>Panpulmonata</taxon>
        <taxon>Sacoglossa</taxon>
        <taxon>Placobranchoidea</taxon>
        <taxon>Plakobranchidae</taxon>
        <taxon>Elysia</taxon>
    </lineage>
</organism>
<dbReference type="GO" id="GO:0005576">
    <property type="term" value="C:extracellular region"/>
    <property type="evidence" value="ECO:0007669"/>
    <property type="project" value="UniProtKB-SubCell"/>
</dbReference>
<proteinExistence type="inferred from homology"/>
<keyword evidence="8" id="KW-0143">Chaperone</keyword>
<accession>A0A433T9A6</accession>
<dbReference type="GO" id="GO:0046883">
    <property type="term" value="P:regulation of hormone secretion"/>
    <property type="evidence" value="ECO:0007669"/>
    <property type="project" value="TreeGrafter"/>
</dbReference>
<evidence type="ECO:0000256" key="1">
    <source>
        <dbReference type="ARBA" id="ARBA00004613"/>
    </source>
</evidence>
<keyword evidence="6 10" id="KW-0732">Signal</keyword>
<evidence type="ECO:0000256" key="10">
    <source>
        <dbReference type="SAM" id="SignalP"/>
    </source>
</evidence>
<keyword evidence="7" id="KW-1015">Disulfide bond</keyword>
<dbReference type="PANTHER" id="PTHR12738:SF0">
    <property type="entry name" value="NEUROENDOCRINE PROTEIN 7B2"/>
    <property type="match status" value="1"/>
</dbReference>
<feature type="region of interest" description="Disordered" evidence="9">
    <location>
        <begin position="126"/>
        <end position="209"/>
    </location>
</feature>
<feature type="signal peptide" evidence="10">
    <location>
        <begin position="1"/>
        <end position="21"/>
    </location>
</feature>
<evidence type="ECO:0000256" key="5">
    <source>
        <dbReference type="ARBA" id="ARBA00022525"/>
    </source>
</evidence>
<feature type="compositionally biased region" description="Basic and acidic residues" evidence="9">
    <location>
        <begin position="159"/>
        <end position="168"/>
    </location>
</feature>
<dbReference type="GO" id="GO:0007218">
    <property type="term" value="P:neuropeptide signaling pathway"/>
    <property type="evidence" value="ECO:0007669"/>
    <property type="project" value="InterPro"/>
</dbReference>
<dbReference type="InterPro" id="IPR007945">
    <property type="entry name" value="Secretogranin_V"/>
</dbReference>
<evidence type="ECO:0000256" key="8">
    <source>
        <dbReference type="ARBA" id="ARBA00023186"/>
    </source>
</evidence>
<dbReference type="Pfam" id="PF05281">
    <property type="entry name" value="Secretogranin_V"/>
    <property type="match status" value="1"/>
</dbReference>
<sequence length="209" mass="22611">MVPLLSTLVAALLLVCPGTRANSSYEPYIDAAELYRMQLLANAFQYPGDKLGVDGLGGGVMDMPYGLMGDGRASDRLVDFEDETGSAYWPEELVAELAAATENGEGADSEEDEEVMQPAPIEMAEEKEKQIAEEKEKEEKPEKSQDLKDATKHSGAQLRDQEHLEHSALHGFQSVSGGTVDGQNKQIKTDKALPAYCNPPNPCPVGKTV</sequence>
<feature type="compositionally biased region" description="Polar residues" evidence="9">
    <location>
        <begin position="173"/>
        <end position="186"/>
    </location>
</feature>
<dbReference type="Proteomes" id="UP000271974">
    <property type="component" value="Unassembled WGS sequence"/>
</dbReference>
<evidence type="ECO:0000313" key="12">
    <source>
        <dbReference type="Proteomes" id="UP000271974"/>
    </source>
</evidence>